<reference evidence="9" key="1">
    <citation type="submission" date="2025-08" db="UniProtKB">
        <authorList>
            <consortium name="RefSeq"/>
        </authorList>
    </citation>
    <scope>IDENTIFICATION</scope>
</reference>
<feature type="transmembrane region" description="Helical" evidence="7">
    <location>
        <begin position="7"/>
        <end position="30"/>
    </location>
</feature>
<dbReference type="InterPro" id="IPR018939">
    <property type="entry name" value="Autophagy-rel_prot_27"/>
</dbReference>
<keyword evidence="4" id="KW-0653">Protein transport</keyword>
<proteinExistence type="predicted"/>
<evidence type="ECO:0000313" key="8">
    <source>
        <dbReference type="Proteomes" id="UP001165740"/>
    </source>
</evidence>
<dbReference type="SUPFAM" id="SSF50911">
    <property type="entry name" value="Mannose 6-phosphate receptor domain"/>
    <property type="match status" value="1"/>
</dbReference>
<dbReference type="KEGG" id="bgt:106073835"/>
<keyword evidence="8" id="KW-1185">Reference proteome</keyword>
<evidence type="ECO:0000256" key="7">
    <source>
        <dbReference type="SAM" id="Phobius"/>
    </source>
</evidence>
<comment type="subcellular location">
    <subcellularLocation>
        <location evidence="1">Preautophagosomal structure membrane</location>
        <topology evidence="1">Single-pass type I membrane protein</topology>
    </subcellularLocation>
</comment>
<dbReference type="RefSeq" id="XP_013089947.2">
    <property type="nucleotide sequence ID" value="XM_013234493.2"/>
</dbReference>
<gene>
    <name evidence="9" type="primary">LOC106073835</name>
</gene>
<dbReference type="Proteomes" id="UP001165740">
    <property type="component" value="Chromosome 1"/>
</dbReference>
<name>A0A9U8EJQ4_BIOGL</name>
<keyword evidence="2 7" id="KW-0812">Transmembrane</keyword>
<sequence>MKTLKALFRWGGVVIVNVLLAMCVLTAHALSCDGDGPCRCTYSDGSGTVDISSVGLQNGQPRFKDEYSYDRSIYSYNPCFAVSLGSCQDSAICKKVGSDYVTMGSQAGVTWSYTGYYPMATYTTSENRRTEVLMMCDKSYTEPRIDVVGELNPGILSINMFTNCACPNVCKRVDPRPDENGGLSTGSILLIIFFVTLIVYVVGGAAFNYHRDQKVGKEMLPNYNFWSLVPGLILEGFKWFSALICQRGNSQYEAK</sequence>
<dbReference type="PANTHER" id="PTHR15071">
    <property type="entry name" value="MANNOSE-6-PHOSPHATE RECEPTOR FAMILY MEMBER"/>
    <property type="match status" value="1"/>
</dbReference>
<dbReference type="GO" id="GO:0034045">
    <property type="term" value="C:phagophore assembly site membrane"/>
    <property type="evidence" value="ECO:0007669"/>
    <property type="project" value="UniProtKB-SubCell"/>
</dbReference>
<feature type="transmembrane region" description="Helical" evidence="7">
    <location>
        <begin position="188"/>
        <end position="209"/>
    </location>
</feature>
<dbReference type="GO" id="GO:0005802">
    <property type="term" value="C:trans-Golgi network"/>
    <property type="evidence" value="ECO:0007669"/>
    <property type="project" value="TreeGrafter"/>
</dbReference>
<dbReference type="GO" id="GO:0015031">
    <property type="term" value="P:protein transport"/>
    <property type="evidence" value="ECO:0007669"/>
    <property type="project" value="UniProtKB-KW"/>
</dbReference>
<keyword evidence="6 7" id="KW-0472">Membrane</keyword>
<evidence type="ECO:0000256" key="2">
    <source>
        <dbReference type="ARBA" id="ARBA00022692"/>
    </source>
</evidence>
<keyword evidence="4" id="KW-0813">Transport</keyword>
<dbReference type="Pfam" id="PF09451">
    <property type="entry name" value="ATG27"/>
    <property type="match status" value="1"/>
</dbReference>
<accession>A0A9U8EJQ4</accession>
<evidence type="ECO:0000256" key="4">
    <source>
        <dbReference type="ARBA" id="ARBA00022927"/>
    </source>
</evidence>
<dbReference type="PANTHER" id="PTHR15071:SF0">
    <property type="entry name" value="MANNOSE 6-PHOSPHATE RECEPTOR-LIKE PROTEIN 1"/>
    <property type="match status" value="1"/>
</dbReference>
<evidence type="ECO:0000256" key="5">
    <source>
        <dbReference type="ARBA" id="ARBA00022989"/>
    </source>
</evidence>
<evidence type="ECO:0000256" key="3">
    <source>
        <dbReference type="ARBA" id="ARBA00022729"/>
    </source>
</evidence>
<dbReference type="GeneID" id="106073835"/>
<dbReference type="AlphaFoldDB" id="A0A9U8EJQ4"/>
<organism evidence="8 9">
    <name type="scientific">Biomphalaria glabrata</name>
    <name type="common">Bloodfluke planorb</name>
    <name type="synonym">Freshwater snail</name>
    <dbReference type="NCBI Taxonomy" id="6526"/>
    <lineage>
        <taxon>Eukaryota</taxon>
        <taxon>Metazoa</taxon>
        <taxon>Spiralia</taxon>
        <taxon>Lophotrochozoa</taxon>
        <taxon>Mollusca</taxon>
        <taxon>Gastropoda</taxon>
        <taxon>Heterobranchia</taxon>
        <taxon>Euthyneura</taxon>
        <taxon>Panpulmonata</taxon>
        <taxon>Hygrophila</taxon>
        <taxon>Lymnaeoidea</taxon>
        <taxon>Planorbidae</taxon>
        <taxon>Biomphalaria</taxon>
    </lineage>
</organism>
<keyword evidence="3" id="KW-0732">Signal</keyword>
<protein>
    <submittedName>
        <fullName evidence="9">Uncharacterized protein LOC106073835 isoform X1</fullName>
    </submittedName>
</protein>
<dbReference type="OMA" id="VINNCEC"/>
<keyword evidence="5 7" id="KW-1133">Transmembrane helix</keyword>
<dbReference type="OrthoDB" id="29460at2759"/>
<evidence type="ECO:0000256" key="6">
    <source>
        <dbReference type="ARBA" id="ARBA00023136"/>
    </source>
</evidence>
<dbReference type="Gene3D" id="2.70.130.10">
    <property type="entry name" value="Mannose-6-phosphate receptor binding domain"/>
    <property type="match status" value="1"/>
</dbReference>
<dbReference type="GO" id="GO:0000139">
    <property type="term" value="C:Golgi membrane"/>
    <property type="evidence" value="ECO:0007669"/>
    <property type="project" value="UniProtKB-SubCell"/>
</dbReference>
<evidence type="ECO:0000256" key="1">
    <source>
        <dbReference type="ARBA" id="ARBA00004472"/>
    </source>
</evidence>
<evidence type="ECO:0000313" key="9">
    <source>
        <dbReference type="RefSeq" id="XP_013089947.2"/>
    </source>
</evidence>
<dbReference type="InterPro" id="IPR009011">
    <property type="entry name" value="Man6P_isomerase_rcpt-bd_dom_sf"/>
</dbReference>